<dbReference type="Proteomes" id="UP001239111">
    <property type="component" value="Chromosome 1"/>
</dbReference>
<dbReference type="EMBL" id="CM056741">
    <property type="protein sequence ID" value="KAJ8682617.1"/>
    <property type="molecule type" value="Genomic_DNA"/>
</dbReference>
<evidence type="ECO:0000313" key="2">
    <source>
        <dbReference type="Proteomes" id="UP001239111"/>
    </source>
</evidence>
<comment type="caution">
    <text evidence="1">The sequence shown here is derived from an EMBL/GenBank/DDBJ whole genome shotgun (WGS) entry which is preliminary data.</text>
</comment>
<name>A0ACC2PJN5_9HYME</name>
<sequence length="389" mass="43051">MVRKLMIEILSKETLKKSSSTGKGGWTPIPADAFDDVEMFFQNNVKKRYRLTHDEYMECLTSQCATLRNPKPPTGSGTVKGLKMNKKIGTKQNEIGNQRKNEPVESDRKGQKQRKDVQKSNPKEVLATQDRGSSEDEEEETYGNEEEGSRENSIMHGEASSSESGDPSDNKATSGDNLRSLNGKNDVQLVESDRRRGRGNQQTSRYRRKVPTRQNDIVSTDNEVPNASLNENALALLDSPQTIFRQSNPHSRTSSTEVGAAITNSTPEKSSVYERGGSVPLSPGSSPQRNNDSSKCASEVSDIGRMRTSKSDEKLPSNESECNLQEISKRVSGYLVRIKELEKMLADESKQNNADTTGENGSRSKESPGEKICQSIDDDSPIPKKKLKT</sequence>
<keyword evidence="2" id="KW-1185">Reference proteome</keyword>
<protein>
    <submittedName>
        <fullName evidence="1">Uncharacterized protein</fullName>
    </submittedName>
</protein>
<evidence type="ECO:0000313" key="1">
    <source>
        <dbReference type="EMBL" id="KAJ8682617.1"/>
    </source>
</evidence>
<gene>
    <name evidence="1" type="ORF">QAD02_018409</name>
</gene>
<organism evidence="1 2">
    <name type="scientific">Eretmocerus hayati</name>
    <dbReference type="NCBI Taxonomy" id="131215"/>
    <lineage>
        <taxon>Eukaryota</taxon>
        <taxon>Metazoa</taxon>
        <taxon>Ecdysozoa</taxon>
        <taxon>Arthropoda</taxon>
        <taxon>Hexapoda</taxon>
        <taxon>Insecta</taxon>
        <taxon>Pterygota</taxon>
        <taxon>Neoptera</taxon>
        <taxon>Endopterygota</taxon>
        <taxon>Hymenoptera</taxon>
        <taxon>Apocrita</taxon>
        <taxon>Proctotrupomorpha</taxon>
        <taxon>Chalcidoidea</taxon>
        <taxon>Aphelinidae</taxon>
        <taxon>Aphelininae</taxon>
        <taxon>Eretmocerus</taxon>
    </lineage>
</organism>
<reference evidence="1" key="1">
    <citation type="submission" date="2023-04" db="EMBL/GenBank/DDBJ databases">
        <title>A chromosome-level genome assembly of the parasitoid wasp Eretmocerus hayati.</title>
        <authorList>
            <person name="Zhong Y."/>
            <person name="Liu S."/>
            <person name="Liu Y."/>
        </authorList>
    </citation>
    <scope>NUCLEOTIDE SEQUENCE</scope>
    <source>
        <strain evidence="1">ZJU_SS_LIU_2023</strain>
    </source>
</reference>
<accession>A0ACC2PJN5</accession>
<proteinExistence type="predicted"/>